<dbReference type="AlphaFoldDB" id="A0AB39HMA3"/>
<gene>
    <name evidence="1" type="ORF">AB4Y30_01510</name>
</gene>
<dbReference type="RefSeq" id="WP_368653764.1">
    <property type="nucleotide sequence ID" value="NZ_CP162599.1"/>
</dbReference>
<organism evidence="1">
    <name type="scientific">Ornithinibacillus sp. 4-3</name>
    <dbReference type="NCBI Taxonomy" id="3231488"/>
    <lineage>
        <taxon>Bacteria</taxon>
        <taxon>Bacillati</taxon>
        <taxon>Bacillota</taxon>
        <taxon>Bacilli</taxon>
        <taxon>Bacillales</taxon>
        <taxon>Bacillaceae</taxon>
        <taxon>Ornithinibacillus</taxon>
    </lineage>
</organism>
<dbReference type="EMBL" id="CP162599">
    <property type="protein sequence ID" value="XDK33077.1"/>
    <property type="molecule type" value="Genomic_DNA"/>
</dbReference>
<reference evidence="1" key="1">
    <citation type="submission" date="2024-07" db="EMBL/GenBank/DDBJ databases">
        <title>Halotolerant mesophilic bacterium Ornithinibacillus sp. 4-3, sp. nov., isolated from soil.</title>
        <authorList>
            <person name="Sidarenka A.V."/>
            <person name="Guliayeva D.E."/>
            <person name="Leanovich S.I."/>
            <person name="Hileuskaya K.S."/>
            <person name="Akhremchuk A.E."/>
            <person name="Sikolenko M.A."/>
            <person name="Valentovich L.N."/>
        </authorList>
    </citation>
    <scope>NUCLEOTIDE SEQUENCE</scope>
    <source>
        <strain evidence="1">4-3</strain>
    </source>
</reference>
<evidence type="ECO:0000313" key="1">
    <source>
        <dbReference type="EMBL" id="XDK33077.1"/>
    </source>
</evidence>
<protein>
    <submittedName>
        <fullName evidence="1">DUF6838 family protein</fullName>
    </submittedName>
</protein>
<proteinExistence type="predicted"/>
<dbReference type="Pfam" id="PF20765">
    <property type="entry name" value="Phage_tail_terminator_8"/>
    <property type="match status" value="1"/>
</dbReference>
<sequence>MNQEIGSIMAYMYSLFPVQIYDKELPQEFEVPSMYFPLPTSFGSNDTNQTYLKSYTLNIKVFHDDTNQAYYQAEKLADTIASNREVIPMVDVDGAETGDFIRFNRIETRDGSNGAAMLILNWDSRYYYHRDDVPAIEYVDITSGVK</sequence>
<accession>A0AB39HMA3</accession>
<dbReference type="InterPro" id="IPR049254">
    <property type="entry name" value="Phage_tail_terminator"/>
</dbReference>
<name>A0AB39HMA3_9BACI</name>